<comment type="caution">
    <text evidence="1">The sequence shown here is derived from an EMBL/GenBank/DDBJ whole genome shotgun (WGS) entry which is preliminary data.</text>
</comment>
<evidence type="ECO:0000313" key="1">
    <source>
        <dbReference type="EMBL" id="MCI3273590.1"/>
    </source>
</evidence>
<keyword evidence="2" id="KW-1185">Reference proteome</keyword>
<dbReference type="Proteomes" id="UP001165269">
    <property type="component" value="Unassembled WGS sequence"/>
</dbReference>
<sequence>MTTAARRTVMGTPEAQQNLAHLGLDGLLEAVPGAQRMRPHRPGHQAEQARSSVVGVRMDAGSLAAVTC</sequence>
<organism evidence="1 2">
    <name type="scientific">Streptomyces cylindrosporus</name>
    <dbReference type="NCBI Taxonomy" id="2927583"/>
    <lineage>
        <taxon>Bacteria</taxon>
        <taxon>Bacillati</taxon>
        <taxon>Actinomycetota</taxon>
        <taxon>Actinomycetes</taxon>
        <taxon>Kitasatosporales</taxon>
        <taxon>Streptomycetaceae</taxon>
        <taxon>Streptomyces</taxon>
    </lineage>
</organism>
<name>A0ABS9Y8N4_9ACTN</name>
<gene>
    <name evidence="1" type="ORF">MQP27_21090</name>
</gene>
<dbReference type="RefSeq" id="WP_242766842.1">
    <property type="nucleotide sequence ID" value="NZ_JALDAY010000006.1"/>
</dbReference>
<proteinExistence type="predicted"/>
<accession>A0ABS9Y8N4</accession>
<evidence type="ECO:0000313" key="2">
    <source>
        <dbReference type="Proteomes" id="UP001165269"/>
    </source>
</evidence>
<dbReference type="EMBL" id="JALDAY010000006">
    <property type="protein sequence ID" value="MCI3273590.1"/>
    <property type="molecule type" value="Genomic_DNA"/>
</dbReference>
<reference evidence="1" key="1">
    <citation type="submission" date="2022-03" db="EMBL/GenBank/DDBJ databases">
        <title>Streptomyces 7R015 and 7R016 isolated from Barleria lupulina in Thailand.</title>
        <authorList>
            <person name="Kanchanasin P."/>
            <person name="Phongsopitanun W."/>
            <person name="Tanasupawat S."/>
        </authorList>
    </citation>
    <scope>NUCLEOTIDE SEQUENCE</scope>
    <source>
        <strain evidence="1">7R015</strain>
    </source>
</reference>
<protein>
    <submittedName>
        <fullName evidence="1">Uncharacterized protein</fullName>
    </submittedName>
</protein>